<dbReference type="SUPFAM" id="SSF54506">
    <property type="entry name" value="Diaminopimelate epimerase-like"/>
    <property type="match status" value="2"/>
</dbReference>
<comment type="similarity">
    <text evidence="2">Belongs to the diaminopimelate epimerase family.</text>
</comment>
<keyword evidence="6 8" id="KW-0413">Isomerase</keyword>
<evidence type="ECO:0000256" key="1">
    <source>
        <dbReference type="ARBA" id="ARBA00005196"/>
    </source>
</evidence>
<dbReference type="PANTHER" id="PTHR31689">
    <property type="entry name" value="DIAMINOPIMELATE EPIMERASE, CHLOROPLASTIC"/>
    <property type="match status" value="1"/>
</dbReference>
<dbReference type="UniPathway" id="UPA00034">
    <property type="reaction ID" value="UER00025"/>
</dbReference>
<evidence type="ECO:0000256" key="3">
    <source>
        <dbReference type="ARBA" id="ARBA00013080"/>
    </source>
</evidence>
<dbReference type="InterPro" id="IPR001653">
    <property type="entry name" value="DAP_epimerase_DapF"/>
</dbReference>
<evidence type="ECO:0000256" key="2">
    <source>
        <dbReference type="ARBA" id="ARBA00010219"/>
    </source>
</evidence>
<comment type="pathway">
    <text evidence="1">Amino-acid biosynthesis; L-lysine biosynthesis via DAP pathway; DL-2,6-diaminopimelate from LL-2,6-diaminopimelate: step 1/1.</text>
</comment>
<evidence type="ECO:0000256" key="5">
    <source>
        <dbReference type="ARBA" id="ARBA00023154"/>
    </source>
</evidence>
<evidence type="ECO:0000256" key="7">
    <source>
        <dbReference type="ARBA" id="ARBA00051712"/>
    </source>
</evidence>
<evidence type="ECO:0000313" key="8">
    <source>
        <dbReference type="EMBL" id="VAY87485.1"/>
    </source>
</evidence>
<evidence type="ECO:0000256" key="6">
    <source>
        <dbReference type="ARBA" id="ARBA00023235"/>
    </source>
</evidence>
<comment type="catalytic activity">
    <reaction evidence="7">
        <text>(2S,6S)-2,6-diaminopimelate = meso-2,6-diaminopimelate</text>
        <dbReference type="Rhea" id="RHEA:15393"/>
        <dbReference type="ChEBI" id="CHEBI:57609"/>
        <dbReference type="ChEBI" id="CHEBI:57791"/>
        <dbReference type="EC" id="5.1.1.7"/>
    </reaction>
</comment>
<protein>
    <recommendedName>
        <fullName evidence="3">diaminopimelate epimerase</fullName>
        <ecNumber evidence="3">5.1.1.7</ecNumber>
    </recommendedName>
</protein>
<organism evidence="8">
    <name type="scientific">hydrothermal vent metagenome</name>
    <dbReference type="NCBI Taxonomy" id="652676"/>
    <lineage>
        <taxon>unclassified sequences</taxon>
        <taxon>metagenomes</taxon>
        <taxon>ecological metagenomes</taxon>
    </lineage>
</organism>
<dbReference type="PROSITE" id="PS01326">
    <property type="entry name" value="DAP_EPIMERASE"/>
    <property type="match status" value="1"/>
</dbReference>
<name>A0A3B1EA74_9ZZZZ</name>
<evidence type="ECO:0000256" key="4">
    <source>
        <dbReference type="ARBA" id="ARBA00022605"/>
    </source>
</evidence>
<dbReference type="InterPro" id="IPR018510">
    <property type="entry name" value="DAP_epimerase_AS"/>
</dbReference>
<dbReference type="AlphaFoldDB" id="A0A3B1EA74"/>
<dbReference type="Gene3D" id="3.10.310.10">
    <property type="entry name" value="Diaminopimelate Epimerase, Chain A, domain 1"/>
    <property type="match status" value="2"/>
</dbReference>
<proteinExistence type="inferred from homology"/>
<dbReference type="Pfam" id="PF01678">
    <property type="entry name" value="DAP_epimerase"/>
    <property type="match status" value="2"/>
</dbReference>
<accession>A0A3B1EA74</accession>
<sequence>MKYTKYNASGNTFVIFHTNKKKDYSREAICLCKKENVDGLIVVIPHIVYDFQWLFYNNDGSEAAMCGNGTRAVAHYAYTNKIAGVFMKFLTNAGEISCCVENDIVETTMIPPKELIPPFGEDNLTWWKVDTGVPHLVTIVENLDVFDLSICSKMRHKYNANINFVKINNYNTLMVRTYERGVEDETQACGTGMIASFLRAFNLGLISNSIQVYPRSNEELTIIKDNDFIYFKGKVNKEYSVEF</sequence>
<dbReference type="PANTHER" id="PTHR31689:SF0">
    <property type="entry name" value="DIAMINOPIMELATE EPIMERASE"/>
    <property type="match status" value="1"/>
</dbReference>
<reference evidence="8" key="1">
    <citation type="submission" date="2018-10" db="EMBL/GenBank/DDBJ databases">
        <authorList>
            <person name="Aoki K."/>
        </authorList>
    </citation>
    <scope>NUCLEOTIDE SEQUENCE</scope>
</reference>
<dbReference type="NCBIfam" id="TIGR00652">
    <property type="entry name" value="DapF"/>
    <property type="match status" value="1"/>
</dbReference>
<dbReference type="GO" id="GO:0009089">
    <property type="term" value="P:lysine biosynthetic process via diaminopimelate"/>
    <property type="evidence" value="ECO:0007669"/>
    <property type="project" value="UniProtKB-UniPathway"/>
</dbReference>
<keyword evidence="5" id="KW-0457">Lysine biosynthesis</keyword>
<dbReference type="GO" id="GO:0005829">
    <property type="term" value="C:cytosol"/>
    <property type="evidence" value="ECO:0007669"/>
    <property type="project" value="TreeGrafter"/>
</dbReference>
<gene>
    <name evidence="8" type="ORF">MNB_ARC-1_416</name>
</gene>
<keyword evidence="4" id="KW-0028">Amino-acid biosynthesis</keyword>
<dbReference type="EMBL" id="UOYO01000026">
    <property type="protein sequence ID" value="VAY87485.1"/>
    <property type="molecule type" value="Genomic_DNA"/>
</dbReference>
<dbReference type="EC" id="5.1.1.7" evidence="3"/>
<dbReference type="GO" id="GO:0008837">
    <property type="term" value="F:diaminopimelate epimerase activity"/>
    <property type="evidence" value="ECO:0007669"/>
    <property type="project" value="UniProtKB-EC"/>
</dbReference>